<proteinExistence type="inferred from homology"/>
<dbReference type="EMBL" id="CP022433">
    <property type="protein sequence ID" value="ASN22730.1"/>
    <property type="molecule type" value="Genomic_DNA"/>
</dbReference>
<protein>
    <submittedName>
        <fullName evidence="7">Aspartate aminotransferase family protein</fullName>
    </submittedName>
</protein>
<feature type="modified residue" description="N6-(pyridoxal phosphate)lysine" evidence="5">
    <location>
        <position position="244"/>
    </location>
</feature>
<comment type="similarity">
    <text evidence="4">Belongs to the group II decarboxylase family. Sphingosine-1-phosphate lyase subfamily.</text>
</comment>
<dbReference type="Proteomes" id="UP000031501">
    <property type="component" value="Chromosome"/>
</dbReference>
<dbReference type="Gene3D" id="3.40.640.10">
    <property type="entry name" value="Type I PLP-dependent aspartate aminotransferase-like (Major domain)"/>
    <property type="match status" value="1"/>
</dbReference>
<dbReference type="Pfam" id="PF00282">
    <property type="entry name" value="Pyridoxal_deC"/>
    <property type="match status" value="1"/>
</dbReference>
<reference evidence="7 8" key="1">
    <citation type="submission" date="2017-07" db="EMBL/GenBank/DDBJ databases">
        <title>Genome sequence of Streptomyces pluripotens MUSC 137T.</title>
        <authorList>
            <person name="Ser H.-L."/>
            <person name="Lee L.-H."/>
        </authorList>
    </citation>
    <scope>NUCLEOTIDE SEQUENCE [LARGE SCALE GENOMIC DNA]</scope>
    <source>
        <strain evidence="7 8">MUSC 137</strain>
    </source>
</reference>
<dbReference type="RefSeq" id="WP_039654377.1">
    <property type="nucleotide sequence ID" value="NZ_CP022433.1"/>
</dbReference>
<keyword evidence="8" id="KW-1185">Reference proteome</keyword>
<keyword evidence="2 5" id="KW-0663">Pyridoxal phosphate</keyword>
<keyword evidence="7" id="KW-0032">Aminotransferase</keyword>
<dbReference type="GO" id="GO:0008483">
    <property type="term" value="F:transaminase activity"/>
    <property type="evidence" value="ECO:0007669"/>
    <property type="project" value="UniProtKB-KW"/>
</dbReference>
<evidence type="ECO:0000256" key="3">
    <source>
        <dbReference type="ARBA" id="ARBA00023239"/>
    </source>
</evidence>
<evidence type="ECO:0000256" key="4">
    <source>
        <dbReference type="ARBA" id="ARBA00038302"/>
    </source>
</evidence>
<dbReference type="InterPro" id="IPR015421">
    <property type="entry name" value="PyrdxlP-dep_Trfase_major"/>
</dbReference>
<organism evidence="7 8">
    <name type="scientific">Streptomyces pluripotens</name>
    <dbReference type="NCBI Taxonomy" id="1355015"/>
    <lineage>
        <taxon>Bacteria</taxon>
        <taxon>Bacillati</taxon>
        <taxon>Actinomycetota</taxon>
        <taxon>Actinomycetes</taxon>
        <taxon>Kitasatosporales</taxon>
        <taxon>Streptomycetaceae</taxon>
        <taxon>Streptomyces</taxon>
    </lineage>
</organism>
<dbReference type="InterPro" id="IPR002129">
    <property type="entry name" value="PyrdxlP-dep_de-COase"/>
</dbReference>
<dbReference type="GO" id="GO:0030170">
    <property type="term" value="F:pyridoxal phosphate binding"/>
    <property type="evidence" value="ECO:0007669"/>
    <property type="project" value="InterPro"/>
</dbReference>
<sequence>MTAHHPGLPASGRAAADLLTELRALTVADLPTRGGRTTAYTYDPGRAEVREAAVQAYVTMLEVNGLDPTAFPSIVTLERHVIGAVASRLGGDDATPGIFTSGGTESIILAVKAARDARPDITEPEIAVPVTAHAAFHKAGRYLRVRVVTVPVDRRTFRADPVALATACNDNTVMVVASAPSYAHGVVDPVARIAADAAARGIPCHVDACVGGWLLPWLTEAGAQVPPFDLSVPGVTSLSCDLHKFGYAPKGASVLLFRDQAMRLTAYYACAQWPGYPVVNSTVQSSKGAGPLAGAWATLQVLGADGYRDLGRAALAATRRLIAGVAQIEGLRVLGEPDATLVALGTDPEAPLDLWELADESRARGYFLQPQLSIDGLPASLHLTLTGVSEQGVDGLLAALRDSADTVRPHGTTVPPPDLLALLDELDFAALDDATFAALLPAAGIELTGEPTSRMAAVNRLLDALPTSVRDQLAARFLSALYSPHLGN</sequence>
<dbReference type="SUPFAM" id="SSF53383">
    <property type="entry name" value="PLP-dependent transferases"/>
    <property type="match status" value="1"/>
</dbReference>
<evidence type="ECO:0000256" key="5">
    <source>
        <dbReference type="PIRSR" id="PIRSR602129-50"/>
    </source>
</evidence>
<dbReference type="PANTHER" id="PTHR42735">
    <property type="match status" value="1"/>
</dbReference>
<dbReference type="GO" id="GO:0019752">
    <property type="term" value="P:carboxylic acid metabolic process"/>
    <property type="evidence" value="ECO:0007669"/>
    <property type="project" value="InterPro"/>
</dbReference>
<dbReference type="InterPro" id="IPR050477">
    <property type="entry name" value="GrpII_AminoAcid_Decarb"/>
</dbReference>
<keyword evidence="7" id="KW-0808">Transferase</keyword>
<gene>
    <name evidence="7" type="ORF">LK07_00325</name>
</gene>
<keyword evidence="3 6" id="KW-0456">Lyase</keyword>
<dbReference type="Gene3D" id="3.90.1150.10">
    <property type="entry name" value="Aspartate Aminotransferase, domain 1"/>
    <property type="match status" value="1"/>
</dbReference>
<dbReference type="InterPro" id="IPR015424">
    <property type="entry name" value="PyrdxlP-dep_Trfase"/>
</dbReference>
<evidence type="ECO:0000313" key="8">
    <source>
        <dbReference type="Proteomes" id="UP000031501"/>
    </source>
</evidence>
<name>A0A221NRY6_9ACTN</name>
<dbReference type="GO" id="GO:0004058">
    <property type="term" value="F:aromatic-L-amino-acid decarboxylase activity"/>
    <property type="evidence" value="ECO:0007669"/>
    <property type="project" value="UniProtKB-ARBA"/>
</dbReference>
<comment type="cofactor">
    <cofactor evidence="1 5 6">
        <name>pyridoxal 5'-phosphate</name>
        <dbReference type="ChEBI" id="CHEBI:597326"/>
    </cofactor>
</comment>
<accession>A0A221NRY6</accession>
<dbReference type="PANTHER" id="PTHR42735:SF6">
    <property type="entry name" value="SPHINGOSINE-1-PHOSPHATE LYASE 1"/>
    <property type="match status" value="1"/>
</dbReference>
<evidence type="ECO:0000256" key="6">
    <source>
        <dbReference type="RuleBase" id="RU000382"/>
    </source>
</evidence>
<evidence type="ECO:0000313" key="7">
    <source>
        <dbReference type="EMBL" id="ASN22730.1"/>
    </source>
</evidence>
<dbReference type="AlphaFoldDB" id="A0A221NRY6"/>
<evidence type="ECO:0000256" key="2">
    <source>
        <dbReference type="ARBA" id="ARBA00022898"/>
    </source>
</evidence>
<dbReference type="InterPro" id="IPR015422">
    <property type="entry name" value="PyrdxlP-dep_Trfase_small"/>
</dbReference>
<evidence type="ECO:0000256" key="1">
    <source>
        <dbReference type="ARBA" id="ARBA00001933"/>
    </source>
</evidence>